<keyword evidence="1" id="KW-0732">Signal</keyword>
<keyword evidence="2" id="KW-1185">Reference proteome</keyword>
<feature type="chain" id="PRO_5034364998" evidence="1">
    <location>
        <begin position="16"/>
        <end position="1150"/>
    </location>
</feature>
<name>A0A8B8AW87_CRAVI</name>
<gene>
    <name evidence="3" type="primary">LOC111105368</name>
</gene>
<evidence type="ECO:0000256" key="1">
    <source>
        <dbReference type="SAM" id="SignalP"/>
    </source>
</evidence>
<accession>A0A8B8AW87</accession>
<organism evidence="2 3">
    <name type="scientific">Crassostrea virginica</name>
    <name type="common">Eastern oyster</name>
    <dbReference type="NCBI Taxonomy" id="6565"/>
    <lineage>
        <taxon>Eukaryota</taxon>
        <taxon>Metazoa</taxon>
        <taxon>Spiralia</taxon>
        <taxon>Lophotrochozoa</taxon>
        <taxon>Mollusca</taxon>
        <taxon>Bivalvia</taxon>
        <taxon>Autobranchia</taxon>
        <taxon>Pteriomorphia</taxon>
        <taxon>Ostreida</taxon>
        <taxon>Ostreoidea</taxon>
        <taxon>Ostreidae</taxon>
        <taxon>Crassostrea</taxon>
    </lineage>
</organism>
<reference evidence="3" key="2">
    <citation type="submission" date="2025-08" db="UniProtKB">
        <authorList>
            <consortium name="RefSeq"/>
        </authorList>
    </citation>
    <scope>IDENTIFICATION</scope>
    <source>
        <tissue evidence="3">Whole sample</tissue>
    </source>
</reference>
<dbReference type="Proteomes" id="UP000694844">
    <property type="component" value="Chromosome 1"/>
</dbReference>
<feature type="signal peptide" evidence="1">
    <location>
        <begin position="1"/>
        <end position="15"/>
    </location>
</feature>
<dbReference type="OrthoDB" id="10063988at2759"/>
<reference evidence="2" key="1">
    <citation type="submission" date="2024-06" db="UniProtKB">
        <authorList>
            <consortium name="RefSeq"/>
        </authorList>
    </citation>
    <scope>NUCLEOTIDE SEQUENCE [LARGE SCALE GENOMIC DNA]</scope>
</reference>
<dbReference type="GeneID" id="111105368"/>
<protein>
    <submittedName>
        <fullName evidence="3">Uncharacterized protein LOC111105368 isoform X2</fullName>
    </submittedName>
</protein>
<dbReference type="RefSeq" id="XP_022295450.1">
    <property type="nucleotide sequence ID" value="XM_022439742.1"/>
</dbReference>
<dbReference type="AlphaFoldDB" id="A0A8B8AW87"/>
<proteinExistence type="predicted"/>
<sequence length="1150" mass="125536">MKWLVLISLFSVVSSSHFRGGSLSWKPTSNPTQIKISHQIAWRRTYSGAFCDDSTISSGGTISISANLYCRTGCSTTSKISSLYGRCIAYSSSEDWSLGEGSFFYTLPTPGMKYTFRVEACCWQSLLNGGSSDSIRMTMTADLATRTDTGVINSSPVVTMTPIVRLLAGCQHSVKIPTIDDDGDIVRCRFPSSSNECGYLCGGLSGSTIDRDTCLFSYNATRGTGTYGVSVQIEDFARSTPSVVLSSVPLQFLIIVFSDSLGCNDAPTFVPPSPPASSCHVVTSTFTKTLVARTKSAAHTISKIFIMGPTGITKSSLTPYGTSGREWSITVTWTPSQSQGGYHLLCFNGEINNKLSSEMICIDLLKGTPPSINHVQGCLTPSGIVPAASNMTFSMCFDQKFLRPTTSKFLIIYHSNGTEVNRFDLTDPTVASFSTSIDRTVTVTWGSSSGPDLLNPGQYYIKVEAGGVAADPLACATSWAGITQPHSWNFTVVDQIPPTLSFTSNPTQGFDNQTFSLTWTTSEPLSVERCNLTTPTSTSVVLCSGSFSQKLQDGNYSIAIDIEDRSGNKAGPYVHQWVIIDRTPPSLTFTSNPSLTRSNATITWTTSEPVVSSNCTVKFPNGTLIHNETCNDQWEAVDLPRGSYQISITLVDRVDLVGGPFQHTWTNIDVTPPILTFRRKPLRSLSKANITWITNEEASGVCEVVGPSFYRSVVCDKAWSEDYLPEGDFTLNVTVYDESLNMAGPFQHKWYNRDVKPPELKFTSTPYCEKSYDNASISWTFNENAYSTCILKTSLSTTFVICDKSWSGTFLPEGNVTLEITARDNSRNAAPVYKYTWYNRDTTPPVLTFTRTGTLTINDATIMWSVNEPASANCTLTTPYNTLVFDCNSGSWSGSNLLGGKYSLSILLLDLGNNSAGPFVHEWRNVDTIKPVLKLTKSPKRTYSNATITWTVSEPVNTSFEVRGPSDFYRNTTQDGGWTGINLPPGSFTLTVIVTDTSGNVASPSIHIWINEDVTPPSLQWTGQLPTQTTGSVALSWTTDEAVTSVCSVDSPVNTVNVSCSNRWVGTDLRNGEHCLTVKMVDGSGNKAEAKYRWNNTVQELVYEVILTLSNVNITSIPDKSSPEYAKLEVESHTACPAVQKKAQHGDWRG</sequence>
<evidence type="ECO:0000313" key="2">
    <source>
        <dbReference type="Proteomes" id="UP000694844"/>
    </source>
</evidence>
<evidence type="ECO:0000313" key="3">
    <source>
        <dbReference type="RefSeq" id="XP_022295450.1"/>
    </source>
</evidence>